<sequence>MLSRVHLITDTRFGRDPLSLVPAALEAGVDAVQVRVKELGDRAALAVVGKAVALCARYGATCIVDDRLDVALAAGAHGVHLGADDLPVARARAVAGPGLLIGATVRDPASARAAVVDGASYLGTGPAYVTGTKGGLPAPIGVAGVEAVCAAVDVPVIAIGG</sequence>
<organism evidence="5 6">
    <name type="scientific">Acidiferrimicrobium australe</name>
    <dbReference type="NCBI Taxonomy" id="2664430"/>
    <lineage>
        <taxon>Bacteria</taxon>
        <taxon>Bacillati</taxon>
        <taxon>Actinomycetota</taxon>
        <taxon>Acidimicrobiia</taxon>
        <taxon>Acidimicrobiales</taxon>
        <taxon>Acidimicrobiaceae</taxon>
        <taxon>Acidiferrimicrobium</taxon>
    </lineage>
</organism>
<dbReference type="Proteomes" id="UP000437736">
    <property type="component" value="Unassembled WGS sequence"/>
</dbReference>
<evidence type="ECO:0000256" key="3">
    <source>
        <dbReference type="ARBA" id="ARBA00022977"/>
    </source>
</evidence>
<feature type="domain" description="Thiamine phosphate synthase/TenI" evidence="4">
    <location>
        <begin position="6"/>
        <end position="161"/>
    </location>
</feature>
<gene>
    <name evidence="5" type="ORF">GHK86_18070</name>
</gene>
<comment type="caution">
    <text evidence="5">The sequence shown here is derived from an EMBL/GenBank/DDBJ whole genome shotgun (WGS) entry which is preliminary data.</text>
</comment>
<reference evidence="5 6" key="1">
    <citation type="submission" date="2019-11" db="EMBL/GenBank/DDBJ databases">
        <title>Acidiferrimicrobium australis gen. nov., sp. nov., an acidophilic and obligately heterotrophic, member of the Actinobacteria that catalyses dissimilatory oxido- reduction of iron isolated from metal-rich acidic water in Chile.</title>
        <authorList>
            <person name="Gonzalez D."/>
            <person name="Huber K."/>
            <person name="Hedrich S."/>
            <person name="Rojas-Villalobos C."/>
            <person name="Quatrini R."/>
            <person name="Dinamarca M.A."/>
            <person name="Schwarz A."/>
            <person name="Canales C."/>
            <person name="Nancucheo I."/>
        </authorList>
    </citation>
    <scope>NUCLEOTIDE SEQUENCE [LARGE SCALE GENOMIC DNA]</scope>
    <source>
        <strain evidence="5 6">USS-CCA1</strain>
    </source>
</reference>
<comment type="function">
    <text evidence="1">Condenses 4-methyl-5-(beta-hydroxyethyl)thiazole monophosphate (THZ-P) and 2-methyl-4-amino-5-hydroxymethyl pyrimidine pyrophosphate (HMP-PP) to form thiamine monophosphate (TMP).</text>
</comment>
<name>A0ABW9QYA3_9ACTN</name>
<dbReference type="EMBL" id="WJHE01001106">
    <property type="protein sequence ID" value="MST34621.1"/>
    <property type="molecule type" value="Genomic_DNA"/>
</dbReference>
<dbReference type="CDD" id="cd00564">
    <property type="entry name" value="TMP_TenI"/>
    <property type="match status" value="1"/>
</dbReference>
<dbReference type="Pfam" id="PF02581">
    <property type="entry name" value="TMP-TENI"/>
    <property type="match status" value="1"/>
</dbReference>
<comment type="pathway">
    <text evidence="2">Cofactor biosynthesis; thiamine diphosphate biosynthesis.</text>
</comment>
<evidence type="ECO:0000256" key="1">
    <source>
        <dbReference type="ARBA" id="ARBA00003814"/>
    </source>
</evidence>
<dbReference type="SUPFAM" id="SSF51391">
    <property type="entry name" value="Thiamin phosphate synthase"/>
    <property type="match status" value="1"/>
</dbReference>
<dbReference type="Gene3D" id="3.20.20.70">
    <property type="entry name" value="Aldolase class I"/>
    <property type="match status" value="1"/>
</dbReference>
<evidence type="ECO:0000256" key="2">
    <source>
        <dbReference type="ARBA" id="ARBA00004948"/>
    </source>
</evidence>
<dbReference type="InterPro" id="IPR013785">
    <property type="entry name" value="Aldolase_TIM"/>
</dbReference>
<proteinExistence type="predicted"/>
<evidence type="ECO:0000259" key="4">
    <source>
        <dbReference type="Pfam" id="PF02581"/>
    </source>
</evidence>
<evidence type="ECO:0000313" key="5">
    <source>
        <dbReference type="EMBL" id="MST34621.1"/>
    </source>
</evidence>
<dbReference type="InterPro" id="IPR036206">
    <property type="entry name" value="ThiamineP_synth_sf"/>
</dbReference>
<protein>
    <submittedName>
        <fullName evidence="5">Thiamine phosphate synthase</fullName>
    </submittedName>
</protein>
<dbReference type="PANTHER" id="PTHR20857:SF15">
    <property type="entry name" value="THIAMINE-PHOSPHATE SYNTHASE"/>
    <property type="match status" value="1"/>
</dbReference>
<accession>A0ABW9QYA3</accession>
<evidence type="ECO:0000313" key="6">
    <source>
        <dbReference type="Proteomes" id="UP000437736"/>
    </source>
</evidence>
<dbReference type="InterPro" id="IPR022998">
    <property type="entry name" value="ThiamineP_synth_TenI"/>
</dbReference>
<dbReference type="PANTHER" id="PTHR20857">
    <property type="entry name" value="THIAMINE-PHOSPHATE PYROPHOSPHORYLASE"/>
    <property type="match status" value="1"/>
</dbReference>
<keyword evidence="6" id="KW-1185">Reference proteome</keyword>
<keyword evidence="3" id="KW-0784">Thiamine biosynthesis</keyword>
<feature type="non-terminal residue" evidence="5">
    <location>
        <position position="161"/>
    </location>
</feature>